<dbReference type="InterPro" id="IPR023365">
    <property type="entry name" value="Sortase_dom-sf"/>
</dbReference>
<dbReference type="Gene3D" id="2.40.260.10">
    <property type="entry name" value="Sortase"/>
    <property type="match status" value="1"/>
</dbReference>
<name>A0ABY5L302_9CELL</name>
<feature type="compositionally biased region" description="Pro residues" evidence="2">
    <location>
        <begin position="59"/>
        <end position="79"/>
    </location>
</feature>
<dbReference type="SUPFAM" id="SSF63817">
    <property type="entry name" value="Sortase"/>
    <property type="match status" value="1"/>
</dbReference>
<evidence type="ECO:0000256" key="2">
    <source>
        <dbReference type="SAM" id="MobiDB-lite"/>
    </source>
</evidence>
<dbReference type="Proteomes" id="UP001316189">
    <property type="component" value="Chromosome"/>
</dbReference>
<evidence type="ECO:0000256" key="3">
    <source>
        <dbReference type="SAM" id="Phobius"/>
    </source>
</evidence>
<evidence type="ECO:0000313" key="4">
    <source>
        <dbReference type="EMBL" id="UUI76209.1"/>
    </source>
</evidence>
<keyword evidence="3" id="KW-1133">Transmembrane helix</keyword>
<reference evidence="4 5" key="1">
    <citation type="submission" date="2022-07" db="EMBL/GenBank/DDBJ databases">
        <title>Novel species in genus cellulomonas.</title>
        <authorList>
            <person name="Ye L."/>
        </authorList>
    </citation>
    <scope>NUCLEOTIDE SEQUENCE [LARGE SCALE GENOMIC DNA]</scope>
    <source>
        <strain evidence="5">zg-Y338</strain>
    </source>
</reference>
<feature type="region of interest" description="Disordered" evidence="2">
    <location>
        <begin position="59"/>
        <end position="100"/>
    </location>
</feature>
<evidence type="ECO:0000256" key="1">
    <source>
        <dbReference type="ARBA" id="ARBA00022801"/>
    </source>
</evidence>
<gene>
    <name evidence="4" type="ORF">NP064_04715</name>
</gene>
<keyword evidence="5" id="KW-1185">Reference proteome</keyword>
<organism evidence="4 5">
    <name type="scientific">Cellulomonas chengniuliangii</name>
    <dbReference type="NCBI Taxonomy" id="2968084"/>
    <lineage>
        <taxon>Bacteria</taxon>
        <taxon>Bacillati</taxon>
        <taxon>Actinomycetota</taxon>
        <taxon>Actinomycetes</taxon>
        <taxon>Micrococcales</taxon>
        <taxon>Cellulomonadaceae</taxon>
        <taxon>Cellulomonas</taxon>
    </lineage>
</organism>
<dbReference type="RefSeq" id="WP_227570808.1">
    <property type="nucleotide sequence ID" value="NZ_CP101988.1"/>
</dbReference>
<proteinExistence type="predicted"/>
<protein>
    <submittedName>
        <fullName evidence="4">Class F sortase</fullName>
    </submittedName>
</protein>
<dbReference type="CDD" id="cd05829">
    <property type="entry name" value="Sortase_F"/>
    <property type="match status" value="1"/>
</dbReference>
<evidence type="ECO:0000313" key="5">
    <source>
        <dbReference type="Proteomes" id="UP001316189"/>
    </source>
</evidence>
<dbReference type="InterPro" id="IPR042001">
    <property type="entry name" value="Sortase_F"/>
</dbReference>
<dbReference type="Pfam" id="PF04203">
    <property type="entry name" value="Sortase"/>
    <property type="match status" value="1"/>
</dbReference>
<dbReference type="EMBL" id="CP101988">
    <property type="protein sequence ID" value="UUI76209.1"/>
    <property type="molecule type" value="Genomic_DNA"/>
</dbReference>
<keyword evidence="1" id="KW-0378">Hydrolase</keyword>
<feature type="compositionally biased region" description="Low complexity" evidence="2">
    <location>
        <begin position="80"/>
        <end position="100"/>
    </location>
</feature>
<dbReference type="InterPro" id="IPR005754">
    <property type="entry name" value="Sortase"/>
</dbReference>
<feature type="transmembrane region" description="Helical" evidence="3">
    <location>
        <begin position="21"/>
        <end position="42"/>
    </location>
</feature>
<keyword evidence="3" id="KW-0472">Membrane</keyword>
<sequence length="233" mass="22940">MTRVLGGARRGASRAWSRIARLALVLGVAVGLAAVGTGAYLASQPARLDIAEAGAAPLPPQPVAGGSPSPPTAAPPAAPAPGRAPVELRLPAPGDGAAAPRPAAVVPVGVEPSGALQVPTDGAVVGWWSSGAAPGGTQGAVVLAGHVDTVAGAGAMRQVLDLPLGSVVEVVDEAGGVLGYRVTGREQFDKAALPRGLFRVDGPPGLVLITCGGTFDARTGHYSDNVVVYAEPV</sequence>
<keyword evidence="3" id="KW-0812">Transmembrane</keyword>
<accession>A0ABY5L302</accession>